<reference evidence="3" key="2">
    <citation type="submission" date="2021-03" db="UniProtKB">
        <authorList>
            <consortium name="EnsemblPlants"/>
        </authorList>
    </citation>
    <scope>IDENTIFICATION</scope>
</reference>
<dbReference type="EMBL" id="UZAU01000153">
    <property type="status" value="NOT_ANNOTATED_CDS"/>
    <property type="molecule type" value="Genomic_DNA"/>
</dbReference>
<dbReference type="Pfam" id="PF14223">
    <property type="entry name" value="Retrotran_gag_2"/>
    <property type="match status" value="1"/>
</dbReference>
<keyword evidence="1" id="KW-0645">Protease</keyword>
<dbReference type="Pfam" id="PF22936">
    <property type="entry name" value="Pol_BBD"/>
    <property type="match status" value="1"/>
</dbReference>
<dbReference type="GO" id="GO:0003676">
    <property type="term" value="F:nucleic acid binding"/>
    <property type="evidence" value="ECO:0007669"/>
    <property type="project" value="InterPro"/>
</dbReference>
<dbReference type="InterPro" id="IPR012337">
    <property type="entry name" value="RNaseH-like_sf"/>
</dbReference>
<sequence length="1248" mass="140133">MVSSILSINGNVFALMVVATPPRALNPANPPLIHGIEHEKSIWRSLEKHYTSCVSSKVLEFKTKLQNLKKGSMSLDEYLLKVKQHVDLLASVGETLTARDHIAAIFKGLPSEYDTFIISSNTRIEEYLTEIEAPLQPRESRIEKSDKDIEQSVNLATVDSTPVSSEAFLQHEANLAHYHRHFRHPALQRGQFYPSYRSFPPSNFSHHSSNRAPYTVQNQNRPQCQLCHKLGHTVIDCFYRFDKSFTGVAAPAETSSMQAHLTLTTPAEDCNWYPDSGATNHCTPDLHNLTTTTEYNGQEQIFVGNGTGLSIQNYGNTCVASNTYNKPLILKNLLHVPEITKNLLSVSKFARDNNVLFEFHADACYVKDQVTKAILLTGTLHNGLYIFDPTHFKILPSSTLSVNLAILPKMWSNLFCILVTSHVIQPIPVFTWIYLLKNKSEALKTFLHFKTEAELQLGKKIKVFQSDWGGEYRNFSEPLKQAGIVHRHPCPTTHEQNGLVERKHRQIVEHGLSLLAQASMPLKFWDEAFRCAVYLHNRLPTPVLNQLSPIEILFNNKPDYGNLKIFGCLCFPNIRPYNKHKLDFRSSPCTFLGCSLNHKGYKCLDSHGRLYISRDVIFDESNFSYASISTDASESVSESHIPSAIPLNHLPYTVESLFSLPSASVTNRVTDAAVVASSGMYLQVPLKTIVPSQNLSLQHPTPSPPINNHSMKTRAKSGIYKPKALLVSQEPSNVKAALKEEKWCNAMSEEMVALKKNGTWTYVPLPSGRTPIGCKWVYKEKLNADGNVNRNKARLVAKGFHQQAGFDFTETFSPVVKPVTIRTVLSLAMTNNWTLQQLDVNNAFLNGDLKEEVYMTQPPGFELVDAPHLVCKLHKALYGLKQAPRAWFNKLHHCLDTFGFQSSKSDQSLFIKHTASSITLILVYVDDISITGSDSSLISTLICDLNSKFSLKNLGQLHYFLGIEVQHTSQGIHLSQAKYIRDLLVKAQMEGAKPVPTPMIDCQVIAQEGEPRLIHVLYRSIVGALQYLTITRPEISFSVNKVCQFMANPLSTHWHVVKRILRYLSGTVFHGLHLKPLTEYEITAFSDADWASDPDDRRSTSGFTIFFGPNLIAWQCKKQQTVSRSSTEAEYRSVAQAVSELTWLNSLLTELRVKLARTPVLWCDNLSTVLLTANPVLHARTKHIELDLYFVREKISQQLVRVNHVPALDQVVDGFTKAVSSSRFAVFCNKLGLDVCTNSKFGGECKGD</sequence>
<dbReference type="PANTHER" id="PTHR11439">
    <property type="entry name" value="GAG-POL-RELATED RETROTRANSPOSON"/>
    <property type="match status" value="1"/>
</dbReference>
<reference evidence="3" key="1">
    <citation type="submission" date="2018-11" db="EMBL/GenBank/DDBJ databases">
        <authorList>
            <person name="Grassa J C."/>
        </authorList>
    </citation>
    <scope>NUCLEOTIDE SEQUENCE [LARGE SCALE GENOMIC DNA]</scope>
</reference>
<keyword evidence="4" id="KW-1185">Reference proteome</keyword>
<keyword evidence="1" id="KW-0064">Aspartyl protease</keyword>
<dbReference type="PANTHER" id="PTHR11439:SF455">
    <property type="entry name" value="RLK (RECEPTOR-LIKE PROTEIN KINASE) 8, PUTATIVE-RELATED"/>
    <property type="match status" value="1"/>
</dbReference>
<dbReference type="OMA" id="CAINKTH"/>
<dbReference type="InterPro" id="IPR043502">
    <property type="entry name" value="DNA/RNA_pol_sf"/>
</dbReference>
<evidence type="ECO:0000313" key="3">
    <source>
        <dbReference type="EnsemblPlants" id="cds.evm.model.02.1009"/>
    </source>
</evidence>
<dbReference type="Pfam" id="PF25597">
    <property type="entry name" value="SH3_retrovirus"/>
    <property type="match status" value="1"/>
</dbReference>
<evidence type="ECO:0000313" key="4">
    <source>
        <dbReference type="Proteomes" id="UP000596661"/>
    </source>
</evidence>
<dbReference type="InterPro" id="IPR036397">
    <property type="entry name" value="RNaseH_sf"/>
</dbReference>
<proteinExistence type="predicted"/>
<dbReference type="InterPro" id="IPR001584">
    <property type="entry name" value="Integrase_cat-core"/>
</dbReference>
<dbReference type="CDD" id="cd09272">
    <property type="entry name" value="RNase_HI_RT_Ty1"/>
    <property type="match status" value="1"/>
</dbReference>
<dbReference type="InterPro" id="IPR057670">
    <property type="entry name" value="SH3_retrovirus"/>
</dbReference>
<name>A0A803NRU8_CANSA</name>
<dbReference type="AlphaFoldDB" id="A0A803NRU8"/>
<dbReference type="SUPFAM" id="SSF56672">
    <property type="entry name" value="DNA/RNA polymerases"/>
    <property type="match status" value="1"/>
</dbReference>
<dbReference type="Gramene" id="evm.model.02.1009">
    <property type="protein sequence ID" value="cds.evm.model.02.1009"/>
    <property type="gene ID" value="evm.TU.02.1009"/>
</dbReference>
<dbReference type="Pfam" id="PF07727">
    <property type="entry name" value="RVT_2"/>
    <property type="match status" value="1"/>
</dbReference>
<dbReference type="Proteomes" id="UP000596661">
    <property type="component" value="Chromosome 2"/>
</dbReference>
<dbReference type="InterPro" id="IPR054722">
    <property type="entry name" value="PolX-like_BBD"/>
</dbReference>
<organism evidence="3 4">
    <name type="scientific">Cannabis sativa</name>
    <name type="common">Hemp</name>
    <name type="synonym">Marijuana</name>
    <dbReference type="NCBI Taxonomy" id="3483"/>
    <lineage>
        <taxon>Eukaryota</taxon>
        <taxon>Viridiplantae</taxon>
        <taxon>Streptophyta</taxon>
        <taxon>Embryophyta</taxon>
        <taxon>Tracheophyta</taxon>
        <taxon>Spermatophyta</taxon>
        <taxon>Magnoliopsida</taxon>
        <taxon>eudicotyledons</taxon>
        <taxon>Gunneridae</taxon>
        <taxon>Pentapetalae</taxon>
        <taxon>rosids</taxon>
        <taxon>fabids</taxon>
        <taxon>Rosales</taxon>
        <taxon>Cannabaceae</taxon>
        <taxon>Cannabis</taxon>
    </lineage>
</organism>
<dbReference type="Gene3D" id="3.30.420.10">
    <property type="entry name" value="Ribonuclease H-like superfamily/Ribonuclease H"/>
    <property type="match status" value="1"/>
</dbReference>
<evidence type="ECO:0000256" key="1">
    <source>
        <dbReference type="ARBA" id="ARBA00022750"/>
    </source>
</evidence>
<feature type="domain" description="Integrase catalytic" evidence="2">
    <location>
        <begin position="404"/>
        <end position="557"/>
    </location>
</feature>
<dbReference type="EnsemblPlants" id="evm.model.02.1009">
    <property type="protein sequence ID" value="cds.evm.model.02.1009"/>
    <property type="gene ID" value="evm.TU.02.1009"/>
</dbReference>
<dbReference type="GO" id="GO:0004190">
    <property type="term" value="F:aspartic-type endopeptidase activity"/>
    <property type="evidence" value="ECO:0007669"/>
    <property type="project" value="UniProtKB-KW"/>
</dbReference>
<dbReference type="PROSITE" id="PS50994">
    <property type="entry name" value="INTEGRASE"/>
    <property type="match status" value="1"/>
</dbReference>
<evidence type="ECO:0000259" key="2">
    <source>
        <dbReference type="PROSITE" id="PS50994"/>
    </source>
</evidence>
<protein>
    <recommendedName>
        <fullName evidence="2">Integrase catalytic domain-containing protein</fullName>
    </recommendedName>
</protein>
<dbReference type="SUPFAM" id="SSF53098">
    <property type="entry name" value="Ribonuclease H-like"/>
    <property type="match status" value="1"/>
</dbReference>
<dbReference type="InterPro" id="IPR013103">
    <property type="entry name" value="RVT_2"/>
</dbReference>
<accession>A0A803NRU8</accession>
<keyword evidence="1" id="KW-0378">Hydrolase</keyword>
<dbReference type="GO" id="GO:0015074">
    <property type="term" value="P:DNA integration"/>
    <property type="evidence" value="ECO:0007669"/>
    <property type="project" value="InterPro"/>
</dbReference>